<evidence type="ECO:0000313" key="3">
    <source>
        <dbReference type="Proteomes" id="UP000284706"/>
    </source>
</evidence>
<gene>
    <name evidence="2" type="ORF">CVT26_011264</name>
</gene>
<dbReference type="AlphaFoldDB" id="A0A409VZ11"/>
<dbReference type="PANTHER" id="PTHR12461">
    <property type="entry name" value="HYPOXIA-INDUCIBLE FACTOR 1 ALPHA INHIBITOR-RELATED"/>
    <property type="match status" value="1"/>
</dbReference>
<dbReference type="Gene3D" id="2.60.120.650">
    <property type="entry name" value="Cupin"/>
    <property type="match status" value="1"/>
</dbReference>
<reference evidence="2 3" key="1">
    <citation type="journal article" date="2018" name="Evol. Lett.">
        <title>Horizontal gene cluster transfer increased hallucinogenic mushroom diversity.</title>
        <authorList>
            <person name="Reynolds H.T."/>
            <person name="Vijayakumar V."/>
            <person name="Gluck-Thaler E."/>
            <person name="Korotkin H.B."/>
            <person name="Matheny P.B."/>
            <person name="Slot J.C."/>
        </authorList>
    </citation>
    <scope>NUCLEOTIDE SEQUENCE [LARGE SCALE GENOMIC DNA]</scope>
    <source>
        <strain evidence="2 3">SRW20</strain>
    </source>
</reference>
<dbReference type="OrthoDB" id="47172at2759"/>
<comment type="caution">
    <text evidence="2">The sequence shown here is derived from an EMBL/GenBank/DDBJ whole genome shotgun (WGS) entry which is preliminary data.</text>
</comment>
<dbReference type="Pfam" id="PF13621">
    <property type="entry name" value="Cupin_8"/>
    <property type="match status" value="1"/>
</dbReference>
<sequence>MQWECAIPLSLAEELNASPFKQGLIGFPFVTSIPDSDCFHGVAHENIVNDAALDLAEGKKVQFWCECLSQLLTESHVKMRGSDSVTELNYWRKIYTDSCLLRGISQFTLGHTLNGIATLDQALIIAGGYGRRHTLWDVILKMQSKLPVPSLPSSRALPFIQKITSPVFVQDTVPEIQPPSFLSFQFELAKRPFILRKFASNWPALNDRPWRSAAYLRAIAGPGRVVPVEVGRDYRESDWQQKIMEWDAFLSTLDFDDQPATQHRNDMIYLAQHDLTLQFPSLLEDILIPDYVYASLTSEDFPAYSQPVNDKNMLFNSWLGPKGTLSPAHTDPYFNCYVQVVGTHSELSIDSSDQLVNTSRVDVFSGLLGTEDFPDYVRNVTPISMTAVLHPGDVLFFPPGWWHAMRSETTSFSFSIWF</sequence>
<keyword evidence="3" id="KW-1185">Reference proteome</keyword>
<evidence type="ECO:0000313" key="2">
    <source>
        <dbReference type="EMBL" id="PPQ71497.1"/>
    </source>
</evidence>
<dbReference type="PANTHER" id="PTHR12461:SF94">
    <property type="entry name" value="JMJC DOMAIN-CONTAINING PROTEIN"/>
    <property type="match status" value="1"/>
</dbReference>
<evidence type="ECO:0000259" key="1">
    <source>
        <dbReference type="PROSITE" id="PS51184"/>
    </source>
</evidence>
<dbReference type="STRING" id="231916.A0A409VZ11"/>
<dbReference type="SUPFAM" id="SSF51197">
    <property type="entry name" value="Clavaminate synthase-like"/>
    <property type="match status" value="1"/>
</dbReference>
<proteinExistence type="predicted"/>
<dbReference type="EMBL" id="NHYE01005500">
    <property type="protein sequence ID" value="PPQ71497.1"/>
    <property type="molecule type" value="Genomic_DNA"/>
</dbReference>
<protein>
    <recommendedName>
        <fullName evidence="1">JmjC domain-containing protein</fullName>
    </recommendedName>
</protein>
<name>A0A409VZ11_9AGAR</name>
<accession>A0A409VZ11</accession>
<dbReference type="InParanoid" id="A0A409VZ11"/>
<organism evidence="2 3">
    <name type="scientific">Gymnopilus dilepis</name>
    <dbReference type="NCBI Taxonomy" id="231916"/>
    <lineage>
        <taxon>Eukaryota</taxon>
        <taxon>Fungi</taxon>
        <taxon>Dikarya</taxon>
        <taxon>Basidiomycota</taxon>
        <taxon>Agaricomycotina</taxon>
        <taxon>Agaricomycetes</taxon>
        <taxon>Agaricomycetidae</taxon>
        <taxon>Agaricales</taxon>
        <taxon>Agaricineae</taxon>
        <taxon>Hymenogastraceae</taxon>
        <taxon>Gymnopilus</taxon>
    </lineage>
</organism>
<feature type="domain" description="JmjC" evidence="1">
    <location>
        <begin position="277"/>
        <end position="418"/>
    </location>
</feature>
<dbReference type="Proteomes" id="UP000284706">
    <property type="component" value="Unassembled WGS sequence"/>
</dbReference>
<dbReference type="InterPro" id="IPR041667">
    <property type="entry name" value="Cupin_8"/>
</dbReference>
<dbReference type="InterPro" id="IPR003347">
    <property type="entry name" value="JmjC_dom"/>
</dbReference>
<dbReference type="PROSITE" id="PS51184">
    <property type="entry name" value="JMJC"/>
    <property type="match status" value="1"/>
</dbReference>